<protein>
    <submittedName>
        <fullName evidence="1">Uncharacterized protein</fullName>
    </submittedName>
</protein>
<evidence type="ECO:0000313" key="2">
    <source>
        <dbReference type="Proteomes" id="UP000055024"/>
    </source>
</evidence>
<proteinExistence type="predicted"/>
<gene>
    <name evidence="1" type="ORF">T11_12633</name>
</gene>
<reference evidence="1 2" key="1">
    <citation type="submission" date="2015-01" db="EMBL/GenBank/DDBJ databases">
        <title>Evolution of Trichinella species and genotypes.</title>
        <authorList>
            <person name="Korhonen P.K."/>
            <person name="Edoardo P."/>
            <person name="Giuseppe L.R."/>
            <person name="Gasser R.B."/>
        </authorList>
    </citation>
    <scope>NUCLEOTIDE SEQUENCE [LARGE SCALE GENOMIC DNA]</scope>
    <source>
        <strain evidence="1">ISS1029</strain>
    </source>
</reference>
<sequence>LPKRRKYCTRLGNFNEYLIIMSKKFPMPKFNHP</sequence>
<dbReference type="OrthoDB" id="10352995at2759"/>
<dbReference type="AlphaFoldDB" id="A0A0V1GMA3"/>
<evidence type="ECO:0000313" key="1">
    <source>
        <dbReference type="EMBL" id="KRY99463.1"/>
    </source>
</evidence>
<keyword evidence="2" id="KW-1185">Reference proteome</keyword>
<feature type="non-terminal residue" evidence="1">
    <location>
        <position position="33"/>
    </location>
</feature>
<dbReference type="Proteomes" id="UP000055024">
    <property type="component" value="Unassembled WGS sequence"/>
</dbReference>
<accession>A0A0V1GMA3</accession>
<name>A0A0V1GMA3_9BILA</name>
<organism evidence="1 2">
    <name type="scientific">Trichinella zimbabwensis</name>
    <dbReference type="NCBI Taxonomy" id="268475"/>
    <lineage>
        <taxon>Eukaryota</taxon>
        <taxon>Metazoa</taxon>
        <taxon>Ecdysozoa</taxon>
        <taxon>Nematoda</taxon>
        <taxon>Enoplea</taxon>
        <taxon>Dorylaimia</taxon>
        <taxon>Trichinellida</taxon>
        <taxon>Trichinellidae</taxon>
        <taxon>Trichinella</taxon>
    </lineage>
</organism>
<feature type="non-terminal residue" evidence="1">
    <location>
        <position position="1"/>
    </location>
</feature>
<dbReference type="EMBL" id="JYDP01000833">
    <property type="protein sequence ID" value="KRY99463.1"/>
    <property type="molecule type" value="Genomic_DNA"/>
</dbReference>
<comment type="caution">
    <text evidence="1">The sequence shown here is derived from an EMBL/GenBank/DDBJ whole genome shotgun (WGS) entry which is preliminary data.</text>
</comment>